<dbReference type="Proteomes" id="UP000198854">
    <property type="component" value="Unassembled WGS sequence"/>
</dbReference>
<dbReference type="GO" id="GO:0000166">
    <property type="term" value="F:nucleotide binding"/>
    <property type="evidence" value="ECO:0007669"/>
    <property type="project" value="InterPro"/>
</dbReference>
<dbReference type="Gene3D" id="3.30.360.10">
    <property type="entry name" value="Dihydrodipicolinate Reductase, domain 2"/>
    <property type="match status" value="1"/>
</dbReference>
<dbReference type="Pfam" id="PF01408">
    <property type="entry name" value="GFO_IDH_MocA"/>
    <property type="match status" value="1"/>
</dbReference>
<dbReference type="EMBL" id="FNDD01000011">
    <property type="protein sequence ID" value="SDH23691.1"/>
    <property type="molecule type" value="Genomic_DNA"/>
</dbReference>
<evidence type="ECO:0000313" key="3">
    <source>
        <dbReference type="EMBL" id="SDH23691.1"/>
    </source>
</evidence>
<feature type="domain" description="Gfo/Idh/MocA-like oxidoreductase N-terminal" evidence="1">
    <location>
        <begin position="4"/>
        <end position="123"/>
    </location>
</feature>
<dbReference type="OrthoDB" id="9774191at2"/>
<name>A0A1G8ARQ7_9VIBR</name>
<dbReference type="InterPro" id="IPR036291">
    <property type="entry name" value="NAD(P)-bd_dom_sf"/>
</dbReference>
<dbReference type="PANTHER" id="PTHR43054:SF1">
    <property type="entry name" value="SCYLLO-INOSITOL 2-DEHYDROGENASE (NADP(+)) IOLU"/>
    <property type="match status" value="1"/>
</dbReference>
<dbReference type="RefSeq" id="WP_093273508.1">
    <property type="nucleotide sequence ID" value="NZ_FNDD01000011.1"/>
</dbReference>
<feature type="domain" description="GFO/IDH/MocA-like oxidoreductase" evidence="2">
    <location>
        <begin position="140"/>
        <end position="250"/>
    </location>
</feature>
<evidence type="ECO:0000313" key="4">
    <source>
        <dbReference type="Proteomes" id="UP000198854"/>
    </source>
</evidence>
<dbReference type="PANTHER" id="PTHR43054">
    <property type="match status" value="1"/>
</dbReference>
<dbReference type="InterPro" id="IPR055170">
    <property type="entry name" value="GFO_IDH_MocA-like_dom"/>
</dbReference>
<dbReference type="AlphaFoldDB" id="A0A1G8ARQ7"/>
<evidence type="ECO:0000259" key="2">
    <source>
        <dbReference type="Pfam" id="PF22725"/>
    </source>
</evidence>
<dbReference type="STRING" id="861298.SAMN04488136_11197"/>
<dbReference type="SUPFAM" id="SSF55347">
    <property type="entry name" value="Glyceraldehyde-3-phosphate dehydrogenase-like, C-terminal domain"/>
    <property type="match status" value="1"/>
</dbReference>
<accession>A0A1G8ARQ7</accession>
<protein>
    <submittedName>
        <fullName evidence="3">Predicted dehydrogenase</fullName>
    </submittedName>
</protein>
<sequence length="330" mass="36346">MTVIRLAVIGTNWITDQFIGAALATERFELSAVYSRELKRAGEFARQYSPNIALFDDFDQFANSDVFDAVYVASPNVLHAPQTIALLNAGKHVACEKPLTSSLELAQQMYQAAQDNQKVLFEAFMSPHRPNFKVLKSQLGSIGEIRKAFISYCQYSSRYQKYLNGENPNTFNPAFSNGSIMDIGYYCLASAVELFGEPQSLQATAHLLDSGVDGNGSVLMRYHGFDVVLTHSKISDSYLASEIQGEEGALQVEMISVASKVVKIPRGGQAQDLSVAQHDNPMFDEANVFADQITANTLDEACKQRSMLVAKLLAEIRRQTGVKFPTDSNS</sequence>
<reference evidence="3 4" key="1">
    <citation type="submission" date="2016-10" db="EMBL/GenBank/DDBJ databases">
        <authorList>
            <person name="de Groot N.N."/>
        </authorList>
    </citation>
    <scope>NUCLEOTIDE SEQUENCE [LARGE SCALE GENOMIC DNA]</scope>
    <source>
        <strain evidence="3 4">CGMCC 1.10228</strain>
    </source>
</reference>
<dbReference type="InterPro" id="IPR000683">
    <property type="entry name" value="Gfo/Idh/MocA-like_OxRdtase_N"/>
</dbReference>
<dbReference type="Pfam" id="PF22725">
    <property type="entry name" value="GFO_IDH_MocA_C3"/>
    <property type="match status" value="1"/>
</dbReference>
<dbReference type="SUPFAM" id="SSF51735">
    <property type="entry name" value="NAD(P)-binding Rossmann-fold domains"/>
    <property type="match status" value="1"/>
</dbReference>
<organism evidence="3 4">
    <name type="scientific">Vibrio xiamenensis</name>
    <dbReference type="NCBI Taxonomy" id="861298"/>
    <lineage>
        <taxon>Bacteria</taxon>
        <taxon>Pseudomonadati</taxon>
        <taxon>Pseudomonadota</taxon>
        <taxon>Gammaproteobacteria</taxon>
        <taxon>Vibrionales</taxon>
        <taxon>Vibrionaceae</taxon>
        <taxon>Vibrio</taxon>
    </lineage>
</organism>
<dbReference type="Gene3D" id="3.40.50.720">
    <property type="entry name" value="NAD(P)-binding Rossmann-like Domain"/>
    <property type="match status" value="1"/>
</dbReference>
<gene>
    <name evidence="3" type="ORF">SAMN04488136_11197</name>
</gene>
<evidence type="ECO:0000259" key="1">
    <source>
        <dbReference type="Pfam" id="PF01408"/>
    </source>
</evidence>
<keyword evidence="4" id="KW-1185">Reference proteome</keyword>
<proteinExistence type="predicted"/>